<dbReference type="SUPFAM" id="SSF64153">
    <property type="entry name" value="YjeF N-terminal domain-like"/>
    <property type="match status" value="1"/>
</dbReference>
<evidence type="ECO:0000313" key="10">
    <source>
        <dbReference type="EMBL" id="KAK9919053.1"/>
    </source>
</evidence>
<dbReference type="InterPro" id="IPR011576">
    <property type="entry name" value="Pyridox_Oxase_N"/>
</dbReference>
<feature type="region of interest" description="Disordered" evidence="8">
    <location>
        <begin position="371"/>
        <end position="391"/>
    </location>
</feature>
<dbReference type="InterPro" id="IPR019740">
    <property type="entry name" value="Pyridox_Oxase_CS"/>
</dbReference>
<organism evidence="10 11">
    <name type="scientific">Coccomyxa subellipsoidea</name>
    <dbReference type="NCBI Taxonomy" id="248742"/>
    <lineage>
        <taxon>Eukaryota</taxon>
        <taxon>Viridiplantae</taxon>
        <taxon>Chlorophyta</taxon>
        <taxon>core chlorophytes</taxon>
        <taxon>Trebouxiophyceae</taxon>
        <taxon>Trebouxiophyceae incertae sedis</taxon>
        <taxon>Coccomyxaceae</taxon>
        <taxon>Coccomyxa</taxon>
    </lineage>
</organism>
<dbReference type="Pfam" id="PF01243">
    <property type="entry name" value="PNPOx_N"/>
    <property type="match status" value="1"/>
</dbReference>
<dbReference type="PANTHER" id="PTHR10851:SF0">
    <property type="entry name" value="PYRIDOXINE-5'-PHOSPHATE OXIDASE"/>
    <property type="match status" value="1"/>
</dbReference>
<evidence type="ECO:0000256" key="3">
    <source>
        <dbReference type="ARBA" id="ARBA00005037"/>
    </source>
</evidence>
<gene>
    <name evidence="10" type="ORF">WJX75_009046</name>
</gene>
<comment type="caution">
    <text evidence="7">Lacks conserved residue(s) required for the propagation of feature annotation.</text>
</comment>
<dbReference type="NCBIfam" id="TIGR00197">
    <property type="entry name" value="yjeF_nterm"/>
    <property type="match status" value="1"/>
</dbReference>
<dbReference type="SUPFAM" id="SSF50475">
    <property type="entry name" value="FMN-binding split barrel"/>
    <property type="match status" value="1"/>
</dbReference>
<evidence type="ECO:0000256" key="5">
    <source>
        <dbReference type="ARBA" id="ARBA00022643"/>
    </source>
</evidence>
<feature type="binding site" evidence="7">
    <location>
        <begin position="137"/>
        <end position="143"/>
    </location>
    <ligand>
        <name>(6S)-NADPHX</name>
        <dbReference type="ChEBI" id="CHEBI:64076"/>
    </ligand>
</feature>
<keyword evidence="7" id="KW-0413">Isomerase</keyword>
<protein>
    <recommendedName>
        <fullName evidence="7">NAD(P)H-hydrate epimerase</fullName>
        <ecNumber evidence="7">5.1.99.6</ecNumber>
    </recommendedName>
    <alternativeName>
        <fullName evidence="7">NAD(P)HX epimerase</fullName>
    </alternativeName>
</protein>
<feature type="binding site" evidence="7">
    <location>
        <begin position="66"/>
        <end position="70"/>
    </location>
    <ligand>
        <name>(6S)-NADPHX</name>
        <dbReference type="ChEBI" id="CHEBI:64076"/>
    </ligand>
</feature>
<name>A0ABR2Z4L5_9CHLO</name>
<keyword evidence="7" id="KW-0547">Nucleotide-binding</keyword>
<keyword evidence="4" id="KW-0285">Flavoprotein</keyword>
<feature type="domain" description="YjeF N-terminal" evidence="9">
    <location>
        <begin position="16"/>
        <end position="227"/>
    </location>
</feature>
<evidence type="ECO:0000256" key="6">
    <source>
        <dbReference type="ARBA" id="ARBA00023002"/>
    </source>
</evidence>
<evidence type="ECO:0000256" key="7">
    <source>
        <dbReference type="HAMAP-Rule" id="MF_03159"/>
    </source>
</evidence>
<dbReference type="Gene3D" id="2.30.110.10">
    <property type="entry name" value="Electron Transport, Fmn-binding Protein, Chain A"/>
    <property type="match status" value="1"/>
</dbReference>
<dbReference type="HAMAP" id="MF_01966">
    <property type="entry name" value="NADHX_epimerase"/>
    <property type="match status" value="1"/>
</dbReference>
<feature type="binding site" evidence="7">
    <location>
        <position position="133"/>
    </location>
    <ligand>
        <name>K(+)</name>
        <dbReference type="ChEBI" id="CHEBI:29103"/>
    </ligand>
</feature>
<dbReference type="InterPro" id="IPR036652">
    <property type="entry name" value="YjeF_N_dom_sf"/>
</dbReference>
<dbReference type="InterPro" id="IPR000659">
    <property type="entry name" value="Pyridox_Oxase"/>
</dbReference>
<evidence type="ECO:0000256" key="2">
    <source>
        <dbReference type="ARBA" id="ARBA00004738"/>
    </source>
</evidence>
<evidence type="ECO:0000313" key="11">
    <source>
        <dbReference type="Proteomes" id="UP001491310"/>
    </source>
</evidence>
<dbReference type="NCBIfam" id="NF004231">
    <property type="entry name" value="PRK05679.1"/>
    <property type="match status" value="1"/>
</dbReference>
<evidence type="ECO:0000256" key="1">
    <source>
        <dbReference type="ARBA" id="ARBA00001917"/>
    </source>
</evidence>
<dbReference type="InterPro" id="IPR019576">
    <property type="entry name" value="Pyridoxamine_oxidase_dimer_C"/>
</dbReference>
<evidence type="ECO:0000259" key="9">
    <source>
        <dbReference type="PROSITE" id="PS51385"/>
    </source>
</evidence>
<comment type="cofactor">
    <cofactor evidence="1">
        <name>FMN</name>
        <dbReference type="ChEBI" id="CHEBI:58210"/>
    </cofactor>
</comment>
<evidence type="ECO:0000256" key="4">
    <source>
        <dbReference type="ARBA" id="ARBA00022630"/>
    </source>
</evidence>
<dbReference type="Pfam" id="PF03853">
    <property type="entry name" value="YjeF_N"/>
    <property type="match status" value="1"/>
</dbReference>
<dbReference type="Pfam" id="PF10590">
    <property type="entry name" value="PNP_phzG_C"/>
    <property type="match status" value="1"/>
</dbReference>
<dbReference type="EC" id="5.1.99.6" evidence="7"/>
<feature type="binding site" evidence="7">
    <location>
        <position position="67"/>
    </location>
    <ligand>
        <name>K(+)</name>
        <dbReference type="ChEBI" id="CHEBI:29103"/>
    </ligand>
</feature>
<comment type="catalytic activity">
    <reaction evidence="7">
        <text>(6R)-NADPHX = (6S)-NADPHX</text>
        <dbReference type="Rhea" id="RHEA:32227"/>
        <dbReference type="ChEBI" id="CHEBI:64076"/>
        <dbReference type="ChEBI" id="CHEBI:64077"/>
        <dbReference type="EC" id="5.1.99.6"/>
    </reaction>
</comment>
<dbReference type="NCBIfam" id="TIGR00558">
    <property type="entry name" value="pdxH"/>
    <property type="match status" value="1"/>
</dbReference>
<feature type="binding site" evidence="7">
    <location>
        <position position="171"/>
    </location>
    <ligand>
        <name>K(+)</name>
        <dbReference type="ChEBI" id="CHEBI:29103"/>
    </ligand>
</feature>
<dbReference type="PANTHER" id="PTHR10851">
    <property type="entry name" value="PYRIDOXINE-5-PHOSPHATE OXIDASE"/>
    <property type="match status" value="1"/>
</dbReference>
<dbReference type="InterPro" id="IPR012349">
    <property type="entry name" value="Split_barrel_FMN-bd"/>
</dbReference>
<keyword evidence="7" id="KW-0479">Metal-binding</keyword>
<comment type="pathway">
    <text evidence="2">Cofactor metabolism; pyridoxal 5'-phosphate salvage; pyridoxal 5'-phosphate from pyridoxamine 5'-phosphate: step 1/1.</text>
</comment>
<keyword evidence="5" id="KW-0288">FMN</keyword>
<reference evidence="10 11" key="1">
    <citation type="journal article" date="2024" name="Nat. Commun.">
        <title>Phylogenomics reveals the evolutionary origins of lichenization in chlorophyte algae.</title>
        <authorList>
            <person name="Puginier C."/>
            <person name="Libourel C."/>
            <person name="Otte J."/>
            <person name="Skaloud P."/>
            <person name="Haon M."/>
            <person name="Grisel S."/>
            <person name="Petersen M."/>
            <person name="Berrin J.G."/>
            <person name="Delaux P.M."/>
            <person name="Dal Grande F."/>
            <person name="Keller J."/>
        </authorList>
    </citation>
    <scope>NUCLEOTIDE SEQUENCE [LARGE SCALE GENOMIC DNA]</scope>
    <source>
        <strain evidence="10 11">SAG 216-7</strain>
    </source>
</reference>
<dbReference type="Proteomes" id="UP001491310">
    <property type="component" value="Unassembled WGS sequence"/>
</dbReference>
<accession>A0ABR2Z4L5</accession>
<comment type="function">
    <text evidence="7">Catalyzes the epimerization of the S- and R-forms of NAD(P)HX, a damaged form of NAD(P)H that is a result of enzymatic or heat-dependent hydration. This is a prerequisite for the S-specific NAD(P)H-hydrate dehydratase to allow the repair of both epimers of NAD(P)HX.</text>
</comment>
<comment type="pathway">
    <text evidence="3">Cofactor metabolism; pyridoxal 5'-phosphate salvage; pyridoxal 5'-phosphate from pyridoxine 5'-phosphate: step 1/1.</text>
</comment>
<comment type="catalytic activity">
    <reaction evidence="7">
        <text>(6R)-NADHX = (6S)-NADHX</text>
        <dbReference type="Rhea" id="RHEA:32215"/>
        <dbReference type="ChEBI" id="CHEBI:64074"/>
        <dbReference type="ChEBI" id="CHEBI:64075"/>
        <dbReference type="EC" id="5.1.99.6"/>
    </reaction>
</comment>
<dbReference type="PROSITE" id="PS51385">
    <property type="entry name" value="YJEF_N"/>
    <property type="match status" value="1"/>
</dbReference>
<dbReference type="EMBL" id="JALJOT010000001">
    <property type="protein sequence ID" value="KAK9919053.1"/>
    <property type="molecule type" value="Genomic_DNA"/>
</dbReference>
<comment type="caution">
    <text evidence="10">The sequence shown here is derived from an EMBL/GenBank/DDBJ whole genome shotgun (WGS) entry which is preliminary data.</text>
</comment>
<dbReference type="InterPro" id="IPR004443">
    <property type="entry name" value="YjeF_N_dom"/>
</dbReference>
<comment type="similarity">
    <text evidence="7">Belongs to the NnrE/AIBP family.</text>
</comment>
<proteinExistence type="inferred from homology"/>
<keyword evidence="6" id="KW-0560">Oxidoreductase</keyword>
<comment type="cofactor">
    <cofactor evidence="7">
        <name>K(+)</name>
        <dbReference type="ChEBI" id="CHEBI:29103"/>
    </cofactor>
    <text evidence="7">Binds 1 potassium ion per subunit.</text>
</comment>
<keyword evidence="11" id="KW-1185">Reference proteome</keyword>
<evidence type="ECO:0000256" key="8">
    <source>
        <dbReference type="SAM" id="MobiDB-lite"/>
    </source>
</evidence>
<dbReference type="HAMAP" id="MF_01629">
    <property type="entry name" value="PdxH"/>
    <property type="match status" value="1"/>
</dbReference>
<dbReference type="PROSITE" id="PS01064">
    <property type="entry name" value="PYRIDOX_OXIDASE"/>
    <property type="match status" value="1"/>
</dbReference>
<keyword evidence="7" id="KW-0630">Potassium</keyword>
<sequence>MAGIAEDITYLGQDEAVKIDEELMGPLGFSVDQLMELAGLSVACSLASEYPAASHPRILVVAGPGNNGGDGLVAARHLFHFGYSVQVAYPKKTDKPLYHGLVTQLQSCEIPFLTAEDITDGPPLKERFDVVIDAIFGFSFKGSPRPPFDKILERLKPRSEPPAIASVDMPSGWHVENGDENGDGLRPEMLVSLTAPKRGARFFEGSFHYLGGRFIPPSIKEKYKLKLPPYPGTSQCVKLSGSQDGGTNGKVDPASIRLNYSLADVSGGLLESDVDADPIKQFDRWFKDAVDAKVLEEPNQMALASADARGVPSVRMVLLKGYDARGFVFYTNYDSRKARELATGHAALCMYWEPLQRQVRVEGTVEKLPEEESDAYYHSRPRGSQLGAHVSPQSSVLENGRILLEDRNAQLKELYADESKEIPRPKNWGGFLIRPQAIEFWHGRPSRLHDRLRYQLKDGQWSMDRLAP</sequence>
<feature type="binding site" evidence="7">
    <location>
        <position position="168"/>
    </location>
    <ligand>
        <name>(6S)-NADPHX</name>
        <dbReference type="ChEBI" id="CHEBI:64076"/>
    </ligand>
</feature>
<dbReference type="Gene3D" id="3.40.50.10260">
    <property type="entry name" value="YjeF N-terminal domain"/>
    <property type="match status" value="1"/>
</dbReference>
<keyword evidence="7" id="KW-0520">NAD</keyword>